<evidence type="ECO:0000313" key="6">
    <source>
        <dbReference type="Proteomes" id="UP000054686"/>
    </source>
</evidence>
<sequence length="660" mass="70737">MTSQQGMLDGFDPPRSRAAEIARVLVDVDLPHMDRPLDYVVPDKFIDEAEVGRAVRVRFSGTRVDGWIVERTRRDVLDDAAQIESVSSAIPVLTPALYEAARRIAHRFLATTSQVLSLAIPPRHARGEKTVVQAHASAWPSVDAPTVSEGWASYRAGDALLHRLAAGESPRAVVTALRPRMRACLSDAIAATVSSGRSAIIVAATGEDAARYARALEEDLGVPVAVTGGEVAPEERYRIHVAATLGRLPIVVGTRSAAWVPCAKLGLIVICNDGDDRLRERRFPRCDVLDIAVQRCAVEGAGLLVASFARSVKAQALVRSGWAVSLDPVPGALRDATPRVHLHGATEAEREGASGHMRIPPAALRMIRQGLREGLVLIQVAASGYWPTVVCRRCSERARCRHCSGPLAVNSGGEVTCSWCARATGTWRCPHCSGTELRAARVGSTRTAEEIARNLPDASVLESSAAHRITRQLHSRPTVVVATPGAEPDVDGGYAAAIILDAHALAGRAELWAPEEAARRWLNALSLVRPGHPGLVVGTIPDALGQALVRWAPTDYADRLLDEREALGFFPATTMVALDGPAAQVRQVAEQVIRDGGAELVGTVVRPATREGEENEVRTLVRSPLAGATSMLAVLTDIRRSRSARKVPLVKMSVNPPELF</sequence>
<evidence type="ECO:0000259" key="4">
    <source>
        <dbReference type="Pfam" id="PF17764"/>
    </source>
</evidence>
<dbReference type="InterPro" id="IPR042115">
    <property type="entry name" value="PriA_3primeBD_sf"/>
</dbReference>
<evidence type="ECO:0000256" key="2">
    <source>
        <dbReference type="ARBA" id="ARBA00022840"/>
    </source>
</evidence>
<dbReference type="SUPFAM" id="SSF52540">
    <property type="entry name" value="P-loop containing nucleoside triphosphate hydrolases"/>
    <property type="match status" value="1"/>
</dbReference>
<dbReference type="OrthoDB" id="3177118at2"/>
<dbReference type="AlphaFoldDB" id="A0A0V8RR64"/>
<dbReference type="PANTHER" id="PTHR30580:SF0">
    <property type="entry name" value="PRIMOSOMAL PROTEIN N"/>
    <property type="match status" value="1"/>
</dbReference>
<dbReference type="InterPro" id="IPR041222">
    <property type="entry name" value="PriA_3primeBD"/>
</dbReference>
<dbReference type="GO" id="GO:0006310">
    <property type="term" value="P:DNA recombination"/>
    <property type="evidence" value="ECO:0007669"/>
    <property type="project" value="TreeGrafter"/>
</dbReference>
<dbReference type="PANTHER" id="PTHR30580">
    <property type="entry name" value="PRIMOSOMAL PROTEIN N"/>
    <property type="match status" value="1"/>
</dbReference>
<dbReference type="Gene3D" id="3.40.1440.60">
    <property type="entry name" value="PriA, 3(prime) DNA-binding domain"/>
    <property type="match status" value="1"/>
</dbReference>
<proteinExistence type="predicted"/>
<keyword evidence="1" id="KW-0547">Nucleotide-binding</keyword>
<gene>
    <name evidence="5" type="ORF">APY09_07740</name>
</gene>
<evidence type="ECO:0000256" key="1">
    <source>
        <dbReference type="ARBA" id="ARBA00022741"/>
    </source>
</evidence>
<name>A0A0V8RR64_9ACTO</name>
<dbReference type="GO" id="GO:0006302">
    <property type="term" value="P:double-strand break repair"/>
    <property type="evidence" value="ECO:0007669"/>
    <property type="project" value="TreeGrafter"/>
</dbReference>
<dbReference type="Gene3D" id="3.40.50.300">
    <property type="entry name" value="P-loop containing nucleotide triphosphate hydrolases"/>
    <property type="match status" value="1"/>
</dbReference>
<dbReference type="InterPro" id="IPR027417">
    <property type="entry name" value="P-loop_NTPase"/>
</dbReference>
<accession>A0A0V8RR64</accession>
<dbReference type="GO" id="GO:0003677">
    <property type="term" value="F:DNA binding"/>
    <property type="evidence" value="ECO:0007669"/>
    <property type="project" value="UniProtKB-KW"/>
</dbReference>
<keyword evidence="3" id="KW-0238">DNA-binding</keyword>
<keyword evidence="2" id="KW-0067">ATP-binding</keyword>
<protein>
    <submittedName>
        <fullName evidence="5">Primosomal protein N</fullName>
    </submittedName>
</protein>
<feature type="domain" description="Primosomal protein N' 3' DNA-binding" evidence="4">
    <location>
        <begin position="24"/>
        <end position="121"/>
    </location>
</feature>
<organism evidence="5 6">
    <name type="scientific">Schaalia odontolytica</name>
    <dbReference type="NCBI Taxonomy" id="1660"/>
    <lineage>
        <taxon>Bacteria</taxon>
        <taxon>Bacillati</taxon>
        <taxon>Actinomycetota</taxon>
        <taxon>Actinomycetes</taxon>
        <taxon>Actinomycetales</taxon>
        <taxon>Actinomycetaceae</taxon>
        <taxon>Schaalia</taxon>
    </lineage>
</organism>
<dbReference type="RefSeq" id="WP_060567285.1">
    <property type="nucleotide sequence ID" value="NZ_CP040006.1"/>
</dbReference>
<dbReference type="Proteomes" id="UP000054686">
    <property type="component" value="Unassembled WGS sequence"/>
</dbReference>
<reference evidence="5 6" key="1">
    <citation type="submission" date="2015-10" db="EMBL/GenBank/DDBJ databases">
        <title>Draft Genome of Actinomyces odontolyticus subsp. actinosynbacter strain XH001.</title>
        <authorList>
            <person name="Mclean J.S."/>
            <person name="He X."/>
        </authorList>
    </citation>
    <scope>NUCLEOTIDE SEQUENCE [LARGE SCALE GENOMIC DNA]</scope>
    <source>
        <strain evidence="5 6">XH001</strain>
    </source>
</reference>
<dbReference type="GO" id="GO:0006270">
    <property type="term" value="P:DNA replication initiation"/>
    <property type="evidence" value="ECO:0007669"/>
    <property type="project" value="TreeGrafter"/>
</dbReference>
<dbReference type="GO" id="GO:0005524">
    <property type="term" value="F:ATP binding"/>
    <property type="evidence" value="ECO:0007669"/>
    <property type="project" value="UniProtKB-KW"/>
</dbReference>
<dbReference type="Pfam" id="PF17764">
    <property type="entry name" value="PriA_3primeBD"/>
    <property type="match status" value="1"/>
</dbReference>
<dbReference type="GO" id="GO:0043138">
    <property type="term" value="F:3'-5' DNA helicase activity"/>
    <property type="evidence" value="ECO:0007669"/>
    <property type="project" value="TreeGrafter"/>
</dbReference>
<dbReference type="EMBL" id="LLVT01000003">
    <property type="protein sequence ID" value="KSW10394.1"/>
    <property type="molecule type" value="Genomic_DNA"/>
</dbReference>
<comment type="caution">
    <text evidence="5">The sequence shown here is derived from an EMBL/GenBank/DDBJ whole genome shotgun (WGS) entry which is preliminary data.</text>
</comment>
<evidence type="ECO:0000256" key="3">
    <source>
        <dbReference type="ARBA" id="ARBA00023125"/>
    </source>
</evidence>
<evidence type="ECO:0000313" key="5">
    <source>
        <dbReference type="EMBL" id="KSW10394.1"/>
    </source>
</evidence>